<organism evidence="1">
    <name type="scientific">Poeciliopsis prolifica</name>
    <name type="common">blackstripe livebearer</name>
    <dbReference type="NCBI Taxonomy" id="188132"/>
    <lineage>
        <taxon>Eukaryota</taxon>
        <taxon>Metazoa</taxon>
        <taxon>Chordata</taxon>
        <taxon>Craniata</taxon>
        <taxon>Vertebrata</taxon>
        <taxon>Euteleostomi</taxon>
        <taxon>Actinopterygii</taxon>
        <taxon>Neopterygii</taxon>
        <taxon>Teleostei</taxon>
        <taxon>Neoteleostei</taxon>
        <taxon>Acanthomorphata</taxon>
        <taxon>Ovalentaria</taxon>
        <taxon>Atherinomorphae</taxon>
        <taxon>Cyprinodontiformes</taxon>
        <taxon>Poeciliidae</taxon>
        <taxon>Poeciliinae</taxon>
        <taxon>Poeciliopsis</taxon>
    </lineage>
</organism>
<dbReference type="AlphaFoldDB" id="A0A0S7EJF9"/>
<proteinExistence type="predicted"/>
<dbReference type="EMBL" id="GBYX01476375">
    <property type="protein sequence ID" value="JAO05302.1"/>
    <property type="molecule type" value="Transcribed_RNA"/>
</dbReference>
<name>A0A0S7EJF9_9TELE</name>
<accession>A0A0S7EJF9</accession>
<sequence length="108" mass="12123">MCLQKLCLLQAQNLIWQKIEAAAVPQLCLHLHPTVELKLLFFHVRSSASACGISRDNSNTWQGITLLSHLTASAAMHCFFSGRGPTVENQSTRFRAIMSAVTKRWRLD</sequence>
<reference evidence="1" key="1">
    <citation type="submission" date="2014-12" db="EMBL/GenBank/DDBJ databases">
        <title>Parallel Evolution in Life History Adaptation Evident in the Tissue-Specific Poeciliopsis prolifica transcriptome.</title>
        <authorList>
            <person name="Jue N.K."/>
            <person name="Foley R.J."/>
            <person name="Obergfell C."/>
            <person name="Reznick D.N."/>
            <person name="O'Neill R.J."/>
            <person name="O'Neill M.J."/>
        </authorList>
    </citation>
    <scope>NUCLEOTIDE SEQUENCE</scope>
</reference>
<evidence type="ECO:0000313" key="1">
    <source>
        <dbReference type="EMBL" id="JAO05302.1"/>
    </source>
</evidence>
<protein>
    <submittedName>
        <fullName evidence="1">PPUP9090</fullName>
    </submittedName>
</protein>
<gene>
    <name evidence="1" type="primary">PPUP9090</name>
</gene>